<dbReference type="OrthoDB" id="10031156at2759"/>
<keyword evidence="17" id="KW-0175">Coiled coil</keyword>
<evidence type="ECO:0000259" key="22">
    <source>
        <dbReference type="Pfam" id="PF25794"/>
    </source>
</evidence>
<dbReference type="FunFam" id="3.10.450.580:FF:000003">
    <property type="entry name" value="Mediator of RNA polymerase II transcription subunit 6"/>
    <property type="match status" value="1"/>
</dbReference>
<dbReference type="GO" id="GO:0016592">
    <property type="term" value="C:mediator complex"/>
    <property type="evidence" value="ECO:0007669"/>
    <property type="project" value="InterPro"/>
</dbReference>
<feature type="region of interest" description="Disordered" evidence="18">
    <location>
        <begin position="2885"/>
        <end position="2958"/>
    </location>
</feature>
<feature type="region of interest" description="Disordered" evidence="18">
    <location>
        <begin position="2804"/>
        <end position="2861"/>
    </location>
</feature>
<dbReference type="Pfam" id="PF12449">
    <property type="entry name" value="DUF3684"/>
    <property type="match status" value="1"/>
</dbReference>
<comment type="pathway">
    <text evidence="3">Cofactor biosynthesis; tetrahydrofolate biosynthesis; 4-aminobenzoate from chorismate: step 1/2.</text>
</comment>
<feature type="compositionally biased region" description="Acidic residues" evidence="18">
    <location>
        <begin position="1221"/>
        <end position="1234"/>
    </location>
</feature>
<name>A0A0F8V4F0_9EURO</name>
<dbReference type="Pfam" id="PF00117">
    <property type="entry name" value="GATase"/>
    <property type="match status" value="1"/>
</dbReference>
<dbReference type="GO" id="GO:0003712">
    <property type="term" value="F:transcription coregulator activity"/>
    <property type="evidence" value="ECO:0007669"/>
    <property type="project" value="InterPro"/>
</dbReference>
<dbReference type="SUPFAM" id="SSF55874">
    <property type="entry name" value="ATPase domain of HSP90 chaperone/DNA topoisomerase II/histidine kinase"/>
    <property type="match status" value="1"/>
</dbReference>
<dbReference type="InterPro" id="IPR058210">
    <property type="entry name" value="SACS/Nov_dom"/>
</dbReference>
<dbReference type="Pfam" id="PF04934">
    <property type="entry name" value="Med6"/>
    <property type="match status" value="1"/>
</dbReference>
<dbReference type="VEuPathDB" id="FungiDB:P175DRAFT_0443233"/>
<evidence type="ECO:0000259" key="19">
    <source>
        <dbReference type="Pfam" id="PF00117"/>
    </source>
</evidence>
<comment type="catalytic activity">
    <reaction evidence="1">
        <text>chorismate + L-glutamine = 4-amino-4-deoxychorismate + L-glutamate</text>
        <dbReference type="Rhea" id="RHEA:11672"/>
        <dbReference type="ChEBI" id="CHEBI:29748"/>
        <dbReference type="ChEBI" id="CHEBI:29985"/>
        <dbReference type="ChEBI" id="CHEBI:58359"/>
        <dbReference type="ChEBI" id="CHEBI:58406"/>
        <dbReference type="EC" id="2.6.1.85"/>
    </reaction>
</comment>
<dbReference type="Pfam" id="PF00425">
    <property type="entry name" value="Chorismate_bind"/>
    <property type="match status" value="1"/>
</dbReference>
<comment type="subcellular location">
    <subcellularLocation>
        <location evidence="2">Nucleus</location>
    </subcellularLocation>
</comment>
<evidence type="ECO:0000256" key="5">
    <source>
        <dbReference type="ARBA" id="ARBA00011837"/>
    </source>
</evidence>
<feature type="coiled-coil region" evidence="17">
    <location>
        <begin position="1161"/>
        <end position="1188"/>
    </location>
</feature>
<dbReference type="InterPro" id="IPR007018">
    <property type="entry name" value="Mediator_Med6"/>
</dbReference>
<evidence type="ECO:0000256" key="11">
    <source>
        <dbReference type="ARBA" id="ARBA00023163"/>
    </source>
</evidence>
<feature type="region of interest" description="Disordered" evidence="18">
    <location>
        <begin position="1204"/>
        <end position="1236"/>
    </location>
</feature>
<feature type="domain" description="Chorismate-utilising enzyme C-terminal" evidence="20">
    <location>
        <begin position="2303"/>
        <end position="2588"/>
    </location>
</feature>
<evidence type="ECO:0000256" key="3">
    <source>
        <dbReference type="ARBA" id="ARBA00005009"/>
    </source>
</evidence>
<evidence type="ECO:0000256" key="7">
    <source>
        <dbReference type="ARBA" id="ARBA00022909"/>
    </source>
</evidence>
<evidence type="ECO:0000259" key="21">
    <source>
        <dbReference type="Pfam" id="PF04715"/>
    </source>
</evidence>
<dbReference type="InterPro" id="IPR022155">
    <property type="entry name" value="DUF3684"/>
</dbReference>
<evidence type="ECO:0000256" key="9">
    <source>
        <dbReference type="ARBA" id="ARBA00023015"/>
    </source>
</evidence>
<keyword evidence="8" id="KW-0315">Glutamine amidotransferase</keyword>
<evidence type="ECO:0000256" key="8">
    <source>
        <dbReference type="ARBA" id="ARBA00022962"/>
    </source>
</evidence>
<keyword evidence="12" id="KW-0539">Nucleus</keyword>
<evidence type="ECO:0000256" key="16">
    <source>
        <dbReference type="ARBA" id="ARBA00031904"/>
    </source>
</evidence>
<dbReference type="VEuPathDB" id="FungiDB:P175DRAFT_0484132"/>
<feature type="compositionally biased region" description="Pro residues" evidence="18">
    <location>
        <begin position="1543"/>
        <end position="1559"/>
    </location>
</feature>
<dbReference type="NCBIfam" id="TIGR01823">
    <property type="entry name" value="PabB-fungal"/>
    <property type="match status" value="1"/>
</dbReference>
<feature type="compositionally biased region" description="Basic and acidic residues" evidence="18">
    <location>
        <begin position="1204"/>
        <end position="1220"/>
    </location>
</feature>
<evidence type="ECO:0000313" key="23">
    <source>
        <dbReference type="EMBL" id="KKK17856.1"/>
    </source>
</evidence>
<dbReference type="InterPro" id="IPR010117">
    <property type="entry name" value="PabB_fungal"/>
</dbReference>
<dbReference type="GO" id="GO:0046656">
    <property type="term" value="P:folic acid biosynthetic process"/>
    <property type="evidence" value="ECO:0007669"/>
    <property type="project" value="UniProtKB-KW"/>
</dbReference>
<comment type="function">
    <text evidence="13">Component of the Mediator complex, a coactivator involved in the regulated transcription of nearly all RNA polymerase II-dependent genes. Mediator functions as a bridge to convey information from gene-specific regulatory proteins to the basal RNA polymerase II transcription machinery. Mediator is recruited to promoters by direct interactions with regulatory proteins and serves as a scaffold for the assembly of a functional preinitiation complex with RNA polymerase II and the general transcription factors.</text>
</comment>
<dbReference type="PRINTS" id="PR00096">
    <property type="entry name" value="GATASE"/>
</dbReference>
<feature type="domain" description="Anthranilate synthase component I N-terminal" evidence="21">
    <location>
        <begin position="2107"/>
        <end position="2246"/>
    </location>
</feature>
<feature type="compositionally biased region" description="Low complexity" evidence="18">
    <location>
        <begin position="2842"/>
        <end position="2858"/>
    </location>
</feature>
<dbReference type="FunFam" id="3.60.120.10:FF:000009">
    <property type="entry name" value="Para-aminobenzoate synthase PabaA"/>
    <property type="match status" value="1"/>
</dbReference>
<feature type="compositionally biased region" description="Basic residues" evidence="18">
    <location>
        <begin position="2949"/>
        <end position="2958"/>
    </location>
</feature>
<feature type="domain" description="Glutamine amidotransferase" evidence="19">
    <location>
        <begin position="1816"/>
        <end position="2017"/>
    </location>
</feature>
<dbReference type="Gene3D" id="3.40.50.880">
    <property type="match status" value="1"/>
</dbReference>
<evidence type="ECO:0000256" key="18">
    <source>
        <dbReference type="SAM" id="MobiDB-lite"/>
    </source>
</evidence>
<gene>
    <name evidence="23" type="ORF">AOCH_004945</name>
</gene>
<dbReference type="Pfam" id="PF04715">
    <property type="entry name" value="Anth_synt_I_N"/>
    <property type="match status" value="1"/>
</dbReference>
<dbReference type="GO" id="GO:0046820">
    <property type="term" value="F:4-amino-4-deoxychorismate synthase activity"/>
    <property type="evidence" value="ECO:0007669"/>
    <property type="project" value="UniProtKB-EC"/>
</dbReference>
<evidence type="ECO:0000256" key="1">
    <source>
        <dbReference type="ARBA" id="ARBA00001000"/>
    </source>
</evidence>
<comment type="subunit">
    <text evidence="5">Component of the Mediator complex.</text>
</comment>
<keyword evidence="9" id="KW-0805">Transcription regulation</keyword>
<organism evidence="23 24">
    <name type="scientific">Aspergillus ochraceoroseus</name>
    <dbReference type="NCBI Taxonomy" id="138278"/>
    <lineage>
        <taxon>Eukaryota</taxon>
        <taxon>Fungi</taxon>
        <taxon>Dikarya</taxon>
        <taxon>Ascomycota</taxon>
        <taxon>Pezizomycotina</taxon>
        <taxon>Eurotiomycetes</taxon>
        <taxon>Eurotiomycetidae</taxon>
        <taxon>Eurotiales</taxon>
        <taxon>Aspergillaceae</taxon>
        <taxon>Aspergillus</taxon>
        <taxon>Aspergillus subgen. Nidulantes</taxon>
    </lineage>
</organism>
<dbReference type="Gene3D" id="3.60.120.10">
    <property type="entry name" value="Anthranilate synthase"/>
    <property type="match status" value="1"/>
</dbReference>
<dbReference type="UniPathway" id="UPA00077">
    <property type="reaction ID" value="UER00149"/>
</dbReference>
<feature type="region of interest" description="Disordered" evidence="18">
    <location>
        <begin position="1451"/>
        <end position="1563"/>
    </location>
</feature>
<dbReference type="Gene3D" id="3.30.565.10">
    <property type="entry name" value="Histidine kinase-like ATPase, C-terminal domain"/>
    <property type="match status" value="1"/>
</dbReference>
<keyword evidence="24" id="KW-1185">Reference proteome</keyword>
<evidence type="ECO:0000256" key="17">
    <source>
        <dbReference type="SAM" id="Coils"/>
    </source>
</evidence>
<feature type="compositionally biased region" description="Low complexity" evidence="18">
    <location>
        <begin position="1486"/>
        <end position="1499"/>
    </location>
</feature>
<dbReference type="InterPro" id="IPR038566">
    <property type="entry name" value="Mediator_Med6_sf"/>
</dbReference>
<accession>A0A0F8V4F0</accession>
<dbReference type="NCBIfam" id="NF047352">
    <property type="entry name" value="P_loop_sacsin"/>
    <property type="match status" value="1"/>
</dbReference>
<evidence type="ECO:0000256" key="4">
    <source>
        <dbReference type="ARBA" id="ARBA00007526"/>
    </source>
</evidence>
<dbReference type="PANTHER" id="PTHR47839:SF1">
    <property type="entry name" value="DOMAIN PROTEIN, PUTATIVE (AFU_ORTHOLOGUE AFUA_6G04830)-RELATED"/>
    <property type="match status" value="1"/>
</dbReference>
<comment type="caution">
    <text evidence="23">The sequence shown here is derived from an EMBL/GenBank/DDBJ whole genome shotgun (WGS) entry which is preliminary data.</text>
</comment>
<keyword evidence="11" id="KW-0804">Transcription</keyword>
<dbReference type="PRINTS" id="PR00099">
    <property type="entry name" value="CPSGATASE"/>
</dbReference>
<dbReference type="CDD" id="cd01743">
    <property type="entry name" value="GATase1_Anthranilate_Synthase"/>
    <property type="match status" value="1"/>
</dbReference>
<dbReference type="SUPFAM" id="SSF52317">
    <property type="entry name" value="Class I glutamine amidotransferase-like"/>
    <property type="match status" value="1"/>
</dbReference>
<dbReference type="InterPro" id="IPR015890">
    <property type="entry name" value="Chorismate_C"/>
</dbReference>
<proteinExistence type="inferred from homology"/>
<protein>
    <recommendedName>
        <fullName evidence="6">Mediator of RNA polymerase II transcription subunit 6</fullName>
    </recommendedName>
    <alternativeName>
        <fullName evidence="14">Mediator complex subunit 6</fullName>
    </alternativeName>
    <alternativeName>
        <fullName evidence="15">Para-aminobenzoate synthase</fullName>
    </alternativeName>
    <alternativeName>
        <fullName evidence="16">p-aminobenzoic acid synthase</fullName>
    </alternativeName>
</protein>
<feature type="compositionally biased region" description="Polar residues" evidence="18">
    <location>
        <begin position="2818"/>
        <end position="2833"/>
    </location>
</feature>
<evidence type="ECO:0000313" key="24">
    <source>
        <dbReference type="Proteomes" id="UP000034947"/>
    </source>
</evidence>
<dbReference type="InterPro" id="IPR006221">
    <property type="entry name" value="TrpG/PapA_dom"/>
</dbReference>
<feature type="compositionally biased region" description="Basic and acidic residues" evidence="18">
    <location>
        <begin position="1451"/>
        <end position="1468"/>
    </location>
</feature>
<evidence type="ECO:0000256" key="15">
    <source>
        <dbReference type="ARBA" id="ARBA00031329"/>
    </source>
</evidence>
<dbReference type="PROSITE" id="PS51273">
    <property type="entry name" value="GATASE_TYPE_1"/>
    <property type="match status" value="1"/>
</dbReference>
<dbReference type="GO" id="GO:0006357">
    <property type="term" value="P:regulation of transcription by RNA polymerase II"/>
    <property type="evidence" value="ECO:0007669"/>
    <property type="project" value="InterPro"/>
</dbReference>
<dbReference type="GO" id="GO:0046654">
    <property type="term" value="P:tetrahydrofolate biosynthetic process"/>
    <property type="evidence" value="ECO:0007669"/>
    <property type="project" value="UniProtKB-UniPathway"/>
</dbReference>
<dbReference type="InterPro" id="IPR005801">
    <property type="entry name" value="ADC_synthase"/>
</dbReference>
<evidence type="ECO:0000256" key="12">
    <source>
        <dbReference type="ARBA" id="ARBA00023242"/>
    </source>
</evidence>
<dbReference type="InterPro" id="IPR017926">
    <property type="entry name" value="GATASE"/>
</dbReference>
<feature type="compositionally biased region" description="Basic and acidic residues" evidence="18">
    <location>
        <begin position="1502"/>
        <end position="1511"/>
    </location>
</feature>
<feature type="domain" description="Sacsin/Nov" evidence="22">
    <location>
        <begin position="32"/>
        <end position="153"/>
    </location>
</feature>
<dbReference type="SUPFAM" id="SSF56322">
    <property type="entry name" value="ADC synthase"/>
    <property type="match status" value="1"/>
</dbReference>
<keyword evidence="7" id="KW-0289">Folate biosynthesis</keyword>
<dbReference type="VEuPathDB" id="FungiDB:P175DRAFT_0495082"/>
<keyword evidence="10" id="KW-0010">Activator</keyword>
<evidence type="ECO:0000256" key="13">
    <source>
        <dbReference type="ARBA" id="ARBA00025687"/>
    </source>
</evidence>
<evidence type="ECO:0000256" key="6">
    <source>
        <dbReference type="ARBA" id="ARBA00020634"/>
    </source>
</evidence>
<reference evidence="23 24" key="1">
    <citation type="submission" date="2015-02" db="EMBL/GenBank/DDBJ databases">
        <title>Draft Genome Sequences of Two Closely-Related Aflatoxigenic Aspergillus Species Obtained from the Cote d'Ivoire.</title>
        <authorList>
            <person name="Moore G.G."/>
            <person name="Beltz S.B."/>
            <person name="Mack B.M."/>
        </authorList>
    </citation>
    <scope>NUCLEOTIDE SEQUENCE [LARGE SCALE GENOMIC DNA]</scope>
    <source>
        <strain evidence="23 24">SRRC1432</strain>
    </source>
</reference>
<dbReference type="Pfam" id="PF25794">
    <property type="entry name" value="SACS"/>
    <property type="match status" value="1"/>
</dbReference>
<evidence type="ECO:0000256" key="10">
    <source>
        <dbReference type="ARBA" id="ARBA00023159"/>
    </source>
</evidence>
<dbReference type="PRINTS" id="PR00097">
    <property type="entry name" value="ANTSNTHASEII"/>
</dbReference>
<evidence type="ECO:0000259" key="20">
    <source>
        <dbReference type="Pfam" id="PF00425"/>
    </source>
</evidence>
<feature type="compositionally biased region" description="Low complexity" evidence="18">
    <location>
        <begin position="1531"/>
        <end position="1542"/>
    </location>
</feature>
<dbReference type="InterPro" id="IPR036890">
    <property type="entry name" value="HATPase_C_sf"/>
</dbReference>
<evidence type="ECO:0000256" key="14">
    <source>
        <dbReference type="ARBA" id="ARBA00031259"/>
    </source>
</evidence>
<comment type="similarity">
    <text evidence="4">Belongs to the Mediator complex subunit 6 family.</text>
</comment>
<sequence length="2958" mass="328059">MAQKIDFNALKARTMGSGDDEEAVTVDTRGLISKVLARYSGKWTVLREMIQNAADANATKVTVRFETLPSMTVPLPSAADSTTMIKHTISHHTLRRLLISNNGLPFSEKDWARLKRIADGNPDETKIGAFGVGFYSVFDDCEEPFVSSGKDAMAFYWKGNALFTRRLQLNEKANPETTFVLDYRNDTSPIPSLMQLCQFLSSSLTFVSLECIELWLDDWNVLRLCKKTAPSLSLTLPRDIETKTQDGLMKVTAVTREVAQVDAHWMQVVEWNPNGSLLRDGIRDTTVSLRGFLSRLTLQGVSDKPVSSEKKDHPGNNGDLTKMSMASVFLHINTASIQASISQSLSNELERATRKPPPKKTSLSVLTPSYDTSMASAASGSQPEFLSSILPSKGGRVFIGFPTHQTTGLNAHISAPSVIPTVERESIDLNTRYISRWNMEMLRAAGIVCRVAWSAEMASIKSSILSAKDPARRSKIRKDDIMSVIPEAIHAANQFVFRESTPSSLLGQTMEDAFWTCNKNAAIEVLSTCGIVQNHEARIASKDLNFIDSIPVLPDEFVEGAKEFVKKLTVLGLVNEVTVSDIKRELEASTLRSHQITEFLAWLGRRALTGQLDPHSVKSLLTVAVANTEDENGNTTGLIVFSGITSFLNPQRIPADLPLPPTVIPFKYTKTLAKQELEAFDWIELPLVPWVRWLVSNAANRDVLPVDHDITQTPSFSTQVLPVLSKQWESLSPNYKQLLVDQLQPHTVIPTRVGMKRPAETYFPSVRLFDDLPVVHGVQGVKEKFLAALGVRKTVELGVIFERLLNAPEPSDGNSSGRRKWSHVDLIRYLASVSNDIPTNDIKRLKDTSFCMAELSTSPNGSKTPSQKRYKVLDLFEPNDALRVLGLPLLEWPGKYLPNSNEGQFLTRLGLRGFPTAAEVIQVMAKAASSNNWTLHGKALSYFLAEYDANGYGTFDYNKVTEPFLPIEKPDPGLFGENTTSPHAAMLGVPAEGLYDVSLPGKCFTDPGAALFGFRILRGDLHRHASKLGVKQHPRLPDCLDVVIQNPPSTKRDARVIFRYLAGRASELTTRDMGRVSRAEIVPVSTTDEVAKGQPPHRVAPKFCYLGEGEDYKDIFDFVDFGHEANLFLMAVGSKREPTKIELAQMVVKEPARISSTFQSADKYLKLLRTLAEDLSTLKKNKELLQEMKRSAFLLASKDITSAAKEKTEKPTKERIIKSGEEEEEEEDDDETGEESIREWTLTAAKDVVVVDDIQSFILFKEHVLAAPQEEVLENFYIALGAVPLSRLVEERAHWGAIAADQRPASKLLKLINERTRLFLHDHPRDTIQHDSRWVENHLQVQVVQSVAITRSLKDRRISYKQERRAIVTELSKTWVMRICPGRYDFYEISQALSHLILSRPKLHSTLTLEMLLKTDLLELRARGYNVERILRQKAQEAKIAEDRRQKQLEEERKRLQEKEDTWMKEQAHGQVPEQHAQPAMPGVFPDSPSNKSIGSSSPQDGSERAQEKRRGLFSNFTRHFKDGNRSSWNPFSEISPPSTSSSPPPAPPPGEPKTPLPEAPVTVGSPLELQKKLMSAVQSSRPHGASGVFSRPQTNQIADMKSYCDEKPGHDLEFVANLPCRLNVLFSKTVPDRSAFLAKNFAGMNIFGSILIDCADVFSLRSDSLSVFYEPGSKTIAFNRSGSIFCNYHFFQQLHEAELIKTPSGSRGDAMTYWWVILCHELAHNLVGDHSSAHSFYSEGFVTQYFPKMAAKIAAVCAQPGTQASTQGQGSMRPTLRIAHFTFEMAPLLGDWSASAAGSDSQAASQGITQKSILYIDAYDSFSYNVVAMLEEVLKAQVTVMMIDAEWPDGNMVEFLQHYDAVVLGPGPGDPHVPTDVGVMADIWNLSSANILPVLGICLGFQSLCLHHGISIGRLPEPLHGQVHRITTAQRDIFEQVQDLEVTLYHSFYAQLKDGTHSTLPGETSTVVITHGLDFLAWLSIQPDDTSLTETQIPMAVRHMEKPFWGVQFHPESCKSDRTACDELLRKWWEMSLNYNKRHGRGGYGRLPADIIRPLSDVNSLSDAAFSMLSWSTSSSKHSAFRTLTLENLDAERICESLNSPGSPLVLFQSNGRHSVMSVPSPGSWRLEYYIQTQTLRMETLQGLNENQSLEKVVSVCQLWDVLRYLMDMKKVESGDSEVPFWAGFLGYFSYELGLACLAHPKAEDSLQEHCCTKSSSFTEDPADVSLLWTDRSIVVDNQTGRITVQSTREEDNQPSAWLDATLQYLKDLAEVDLPTAAKNVAADAEFLDPILRRGITHFPDEETYLKRVEACKDELRAGESYELCLTGETSITLPSPETTEGRSMFPWKMYKRLWKYNPAAFSAYAKLGNVKIISSSPECFLNWDRESTLEMKPMKGTVRKSDEMTLEKARQILGSTKEMAENLMIADLIRHDLYGICGTGGVHVEKLLEVEDHGRVYQMITHVKGVVDQRRPGYAARSMPRLQSPNMSVYGLTALQRCLPPGSMTGAPKERSCVHLSSIEGRKRGVYSGVMGFLDLGGGGSFSVLIRTAFTSSDDNSPVQKWRIGAGGAVTILSTAEGEWDEMLTKLRTVCGIFTPLDAKSSNGKIALLSNISPRSAHLLSYGDNSEMAGTQEPSSLEEILWRSPPHVQMMGGYLHSNNILFYFAESPFFDATSNNASLAIQANYNEAFRHFVETREAFEGRLKTMQGLEFVVAYDPLQAAAQSNTQFARDPSNIWVIRKQTRRKRAGLDDEVVVLATFFVVGDCIYMAPSVASVVGNRILSAVTSLTSLLKTASTLPIFTPSHGHTYLPPAPKSTDPSQPGVQSQGSKENTPMPDVDASSKAAAALVSSQAQQTSGSTFQDLKTLAESFNLLSRYGDEFMDENPLVGEPGSFILSKAGDTDRGATAKQPPPPSTIPGRVATPQVKVDTPGKTSEKAAPSGAEESKLRRKKSKLGS</sequence>
<evidence type="ECO:0000256" key="2">
    <source>
        <dbReference type="ARBA" id="ARBA00004123"/>
    </source>
</evidence>
<dbReference type="InterPro" id="IPR029062">
    <property type="entry name" value="Class_I_gatase-like"/>
</dbReference>
<dbReference type="EMBL" id="JYKN01002057">
    <property type="protein sequence ID" value="KKK17856.1"/>
    <property type="molecule type" value="Genomic_DNA"/>
</dbReference>
<dbReference type="Gene3D" id="3.10.450.580">
    <property type="entry name" value="Mediator complex, subunit Med6"/>
    <property type="match status" value="1"/>
</dbReference>
<dbReference type="PANTHER" id="PTHR47839">
    <property type="entry name" value="DOMAIN PROTEIN, PUTATIVE (AFU_ORTHOLOGUE AFUA_6G04830)-RELATED"/>
    <property type="match status" value="1"/>
</dbReference>
<dbReference type="Proteomes" id="UP000034947">
    <property type="component" value="Unassembled WGS sequence"/>
</dbReference>
<dbReference type="InterPro" id="IPR006805">
    <property type="entry name" value="Anth_synth_I_N"/>
</dbReference>